<dbReference type="GO" id="GO:0020037">
    <property type="term" value="F:heme binding"/>
    <property type="evidence" value="ECO:0007669"/>
    <property type="project" value="InterPro"/>
</dbReference>
<dbReference type="EMBL" id="VHSH01000011">
    <property type="protein sequence ID" value="TQV73281.1"/>
    <property type="molecule type" value="Genomic_DNA"/>
</dbReference>
<reference evidence="2 3" key="1">
    <citation type="submission" date="2019-06" db="EMBL/GenBank/DDBJ databases">
        <title>Whole genome sequence for Rhodospirillaceae sp. R148.</title>
        <authorList>
            <person name="Wang G."/>
        </authorList>
    </citation>
    <scope>NUCLEOTIDE SEQUENCE [LARGE SCALE GENOMIC DNA]</scope>
    <source>
        <strain evidence="2 3">R148</strain>
    </source>
</reference>
<dbReference type="RefSeq" id="WP_142899181.1">
    <property type="nucleotide sequence ID" value="NZ_ML660062.1"/>
</dbReference>
<keyword evidence="1" id="KW-0732">Signal</keyword>
<comment type="caution">
    <text evidence="2">The sequence shown here is derived from an EMBL/GenBank/DDBJ whole genome shotgun (WGS) entry which is preliminary data.</text>
</comment>
<sequence>MKPRFSIVLALLFPFLAAAGPSAVAQSADPHDLYEQRCAGCHSEHAGEFVQESVLREDGKLMGRDGGMSVRALLSRGHGKLTPAQVEVVLAHFHEILDAGALFRDNCVICHGRAVLFARSHLGMKDGVLVGRYSDRAVDDFLKSHGRLEGSEISAVVKALSNQVTGETYRLN</sequence>
<evidence type="ECO:0000256" key="1">
    <source>
        <dbReference type="SAM" id="SignalP"/>
    </source>
</evidence>
<feature type="chain" id="PRO_5022156574" description="Cytochrome c domain-containing protein" evidence="1">
    <location>
        <begin position="26"/>
        <end position="172"/>
    </location>
</feature>
<evidence type="ECO:0000313" key="3">
    <source>
        <dbReference type="Proteomes" id="UP000315252"/>
    </source>
</evidence>
<gene>
    <name evidence="2" type="ORF">FKG95_25000</name>
</gene>
<protein>
    <recommendedName>
        <fullName evidence="4">Cytochrome c domain-containing protein</fullName>
    </recommendedName>
</protein>
<proteinExistence type="predicted"/>
<dbReference type="AlphaFoldDB" id="A0A545T7U6"/>
<name>A0A545T7U6_9PROT</name>
<dbReference type="GO" id="GO:0009055">
    <property type="term" value="F:electron transfer activity"/>
    <property type="evidence" value="ECO:0007669"/>
    <property type="project" value="InterPro"/>
</dbReference>
<organism evidence="2 3">
    <name type="scientific">Denitrobaculum tricleocarpae</name>
    <dbReference type="NCBI Taxonomy" id="2591009"/>
    <lineage>
        <taxon>Bacteria</taxon>
        <taxon>Pseudomonadati</taxon>
        <taxon>Pseudomonadota</taxon>
        <taxon>Alphaproteobacteria</taxon>
        <taxon>Rhodospirillales</taxon>
        <taxon>Rhodospirillaceae</taxon>
        <taxon>Denitrobaculum</taxon>
    </lineage>
</organism>
<dbReference type="InterPro" id="IPR036909">
    <property type="entry name" value="Cyt_c-like_dom_sf"/>
</dbReference>
<dbReference type="SUPFAM" id="SSF46626">
    <property type="entry name" value="Cytochrome c"/>
    <property type="match status" value="1"/>
</dbReference>
<dbReference type="Proteomes" id="UP000315252">
    <property type="component" value="Unassembled WGS sequence"/>
</dbReference>
<feature type="signal peptide" evidence="1">
    <location>
        <begin position="1"/>
        <end position="25"/>
    </location>
</feature>
<evidence type="ECO:0000313" key="2">
    <source>
        <dbReference type="EMBL" id="TQV73281.1"/>
    </source>
</evidence>
<dbReference type="OrthoDB" id="7303372at2"/>
<evidence type="ECO:0008006" key="4">
    <source>
        <dbReference type="Google" id="ProtNLM"/>
    </source>
</evidence>
<keyword evidence="3" id="KW-1185">Reference proteome</keyword>
<accession>A0A545T7U6</accession>